<evidence type="ECO:0000256" key="10">
    <source>
        <dbReference type="ARBA" id="ARBA00022729"/>
    </source>
</evidence>
<dbReference type="PANTHER" id="PTHR12053:SF3">
    <property type="entry name" value="CARBOXYPEPTIDASE Q"/>
    <property type="match status" value="1"/>
</dbReference>
<dbReference type="GO" id="GO:0046872">
    <property type="term" value="F:metal ion binding"/>
    <property type="evidence" value="ECO:0007669"/>
    <property type="project" value="UniProtKB-KW"/>
</dbReference>
<keyword evidence="6" id="KW-0964">Secreted</keyword>
<dbReference type="GO" id="GO:0005576">
    <property type="term" value="C:extracellular region"/>
    <property type="evidence" value="ECO:0007669"/>
    <property type="project" value="UniProtKB-SubCell"/>
</dbReference>
<dbReference type="AlphaFoldDB" id="A0A1G7U4L2"/>
<evidence type="ECO:0000259" key="22">
    <source>
        <dbReference type="Pfam" id="PF04389"/>
    </source>
</evidence>
<dbReference type="GO" id="GO:0004180">
    <property type="term" value="F:carboxypeptidase activity"/>
    <property type="evidence" value="ECO:0007669"/>
    <property type="project" value="UniProtKB-KW"/>
</dbReference>
<keyword evidence="13" id="KW-0862">Zinc</keyword>
<dbReference type="RefSeq" id="WP_089834395.1">
    <property type="nucleotide sequence ID" value="NZ_FNBN01000004.1"/>
</dbReference>
<keyword evidence="18" id="KW-0458">Lysosome</keyword>
<keyword evidence="9" id="KW-0479">Metal-binding</keyword>
<evidence type="ECO:0000313" key="24">
    <source>
        <dbReference type="Proteomes" id="UP000199045"/>
    </source>
</evidence>
<dbReference type="Gene3D" id="3.50.30.30">
    <property type="match status" value="1"/>
</dbReference>
<evidence type="ECO:0000256" key="12">
    <source>
        <dbReference type="ARBA" id="ARBA00022824"/>
    </source>
</evidence>
<dbReference type="InterPro" id="IPR007484">
    <property type="entry name" value="Peptidase_M28"/>
</dbReference>
<dbReference type="Pfam" id="PF04389">
    <property type="entry name" value="Peptidase_M28"/>
    <property type="match status" value="1"/>
</dbReference>
<evidence type="ECO:0000256" key="16">
    <source>
        <dbReference type="ARBA" id="ARBA00023145"/>
    </source>
</evidence>
<dbReference type="GO" id="GO:0070573">
    <property type="term" value="F:metallodipeptidase activity"/>
    <property type="evidence" value="ECO:0007669"/>
    <property type="project" value="InterPro"/>
</dbReference>
<dbReference type="InterPro" id="IPR039866">
    <property type="entry name" value="CPQ"/>
</dbReference>
<keyword evidence="11" id="KW-0378">Hydrolase</keyword>
<evidence type="ECO:0000259" key="21">
    <source>
        <dbReference type="Pfam" id="PF02225"/>
    </source>
</evidence>
<dbReference type="GO" id="GO:0005764">
    <property type="term" value="C:lysosome"/>
    <property type="evidence" value="ECO:0007669"/>
    <property type="project" value="UniProtKB-SubCell"/>
</dbReference>
<dbReference type="InterPro" id="IPR003137">
    <property type="entry name" value="PA_domain"/>
</dbReference>
<organism evidence="23 24">
    <name type="scientific">Chitinophaga filiformis</name>
    <name type="common">Myxococcus filiformis</name>
    <name type="synonym">Flexibacter filiformis</name>
    <dbReference type="NCBI Taxonomy" id="104663"/>
    <lineage>
        <taxon>Bacteria</taxon>
        <taxon>Pseudomonadati</taxon>
        <taxon>Bacteroidota</taxon>
        <taxon>Chitinophagia</taxon>
        <taxon>Chitinophagales</taxon>
        <taxon>Chitinophagaceae</taxon>
        <taxon>Chitinophaga</taxon>
    </lineage>
</organism>
<dbReference type="OrthoDB" id="9769665at2"/>
<comment type="subunit">
    <text evidence="19">Homodimer. The monomeric form is inactive while the homodimer is active.</text>
</comment>
<keyword evidence="14" id="KW-0333">Golgi apparatus</keyword>
<protein>
    <recommendedName>
        <fullName evidence="5">Carboxypeptidase Q</fullName>
    </recommendedName>
    <alternativeName>
        <fullName evidence="20">Plasma glutamate carboxypeptidase</fullName>
    </alternativeName>
</protein>
<dbReference type="STRING" id="104663.SAMN04488121_104215"/>
<keyword evidence="10" id="KW-0732">Signal</keyword>
<evidence type="ECO:0000256" key="7">
    <source>
        <dbReference type="ARBA" id="ARBA00022645"/>
    </source>
</evidence>
<dbReference type="GO" id="GO:0006508">
    <property type="term" value="P:proteolysis"/>
    <property type="evidence" value="ECO:0007669"/>
    <property type="project" value="UniProtKB-KW"/>
</dbReference>
<evidence type="ECO:0000256" key="6">
    <source>
        <dbReference type="ARBA" id="ARBA00022525"/>
    </source>
</evidence>
<evidence type="ECO:0000256" key="13">
    <source>
        <dbReference type="ARBA" id="ARBA00022833"/>
    </source>
</evidence>
<evidence type="ECO:0000256" key="11">
    <source>
        <dbReference type="ARBA" id="ARBA00022801"/>
    </source>
</evidence>
<keyword evidence="8" id="KW-0645">Protease</keyword>
<gene>
    <name evidence="23" type="ORF">SAMN04488121_104215</name>
</gene>
<evidence type="ECO:0000256" key="2">
    <source>
        <dbReference type="ARBA" id="ARBA00004371"/>
    </source>
</evidence>
<accession>A0A1G7U4L2</accession>
<dbReference type="Proteomes" id="UP000199045">
    <property type="component" value="Unassembled WGS sequence"/>
</dbReference>
<dbReference type="SUPFAM" id="SSF53187">
    <property type="entry name" value="Zn-dependent exopeptidases"/>
    <property type="match status" value="1"/>
</dbReference>
<comment type="subcellular location">
    <subcellularLocation>
        <location evidence="1">Endoplasmic reticulum</location>
    </subcellularLocation>
    <subcellularLocation>
        <location evidence="3">Golgi apparatus</location>
    </subcellularLocation>
    <subcellularLocation>
        <location evidence="2">Lysosome</location>
    </subcellularLocation>
    <subcellularLocation>
        <location evidence="4">Secreted</location>
    </subcellularLocation>
</comment>
<dbReference type="PANTHER" id="PTHR12053">
    <property type="entry name" value="PROTEASE FAMILY M28 PLASMA GLUTAMATE CARBOXYPEPTIDASE-RELATED"/>
    <property type="match status" value="1"/>
</dbReference>
<feature type="domain" description="Peptidase M28" evidence="22">
    <location>
        <begin position="260"/>
        <end position="439"/>
    </location>
</feature>
<evidence type="ECO:0000256" key="18">
    <source>
        <dbReference type="ARBA" id="ARBA00023228"/>
    </source>
</evidence>
<dbReference type="EMBL" id="FNBN01000004">
    <property type="protein sequence ID" value="SDG42344.1"/>
    <property type="molecule type" value="Genomic_DNA"/>
</dbReference>
<evidence type="ECO:0000256" key="15">
    <source>
        <dbReference type="ARBA" id="ARBA00023049"/>
    </source>
</evidence>
<proteinExistence type="predicted"/>
<evidence type="ECO:0000256" key="8">
    <source>
        <dbReference type="ARBA" id="ARBA00022670"/>
    </source>
</evidence>
<evidence type="ECO:0000256" key="4">
    <source>
        <dbReference type="ARBA" id="ARBA00004613"/>
    </source>
</evidence>
<keyword evidence="17" id="KW-0325">Glycoprotein</keyword>
<evidence type="ECO:0000256" key="20">
    <source>
        <dbReference type="ARBA" id="ARBA00033328"/>
    </source>
</evidence>
<evidence type="ECO:0000256" key="9">
    <source>
        <dbReference type="ARBA" id="ARBA00022723"/>
    </source>
</evidence>
<evidence type="ECO:0000256" key="3">
    <source>
        <dbReference type="ARBA" id="ARBA00004555"/>
    </source>
</evidence>
<dbReference type="Gene3D" id="3.40.630.10">
    <property type="entry name" value="Zn peptidases"/>
    <property type="match status" value="1"/>
</dbReference>
<evidence type="ECO:0000256" key="14">
    <source>
        <dbReference type="ARBA" id="ARBA00023034"/>
    </source>
</evidence>
<keyword evidence="16" id="KW-0865">Zymogen</keyword>
<dbReference type="Pfam" id="PF02225">
    <property type="entry name" value="PA"/>
    <property type="match status" value="1"/>
</dbReference>
<keyword evidence="12" id="KW-0256">Endoplasmic reticulum</keyword>
<keyword evidence="15" id="KW-0482">Metalloprotease</keyword>
<feature type="domain" description="PA" evidence="21">
    <location>
        <begin position="141"/>
        <end position="232"/>
    </location>
</feature>
<evidence type="ECO:0000256" key="19">
    <source>
        <dbReference type="ARBA" id="ARBA00025833"/>
    </source>
</evidence>
<name>A0A1G7U4L2_CHIFI</name>
<evidence type="ECO:0000256" key="17">
    <source>
        <dbReference type="ARBA" id="ARBA00023180"/>
    </source>
</evidence>
<evidence type="ECO:0000313" key="23">
    <source>
        <dbReference type="EMBL" id="SDG42344.1"/>
    </source>
</evidence>
<evidence type="ECO:0000256" key="1">
    <source>
        <dbReference type="ARBA" id="ARBA00004240"/>
    </source>
</evidence>
<evidence type="ECO:0000256" key="5">
    <source>
        <dbReference type="ARBA" id="ARBA00014116"/>
    </source>
</evidence>
<sequence>MRNYLLPALLAVTIPVCAQHQESDSLALRQLATEVLTHSKAYSNLRDLTQQVGGRLAGSPQMVKAEKWGEKVLKEAGADTVYMQACQVPHWVRGAKEEVRIISRRRDFIPPLNVLALGNSVGSGPAGITAPVLEVSSFDDLEAKKDQVKGKIVFYNYAFKPEFIRTFESYGDAVRYRGQGASRAAKYGALAVVVRSMTHGANNLPHTGAMHYNDSFPKIPAVAIGLEDAELLSNRLKGESDMKLYLKTNCKMLPDTTGHNVIGEIRGSEFPDQIITVGGHLDSWDVNQGAHDDGTGCVQSVELLRAFKALGIKPKRTIRIVLFANEENGTRGGQKYAAEAKAKGEHHIFALESDAGGFTPRGFSFTMPAEKQAKIISWAPLFRPYDVYDFTSAGGGVDVGELYEALGTPMGELMPDSQRYFDLHHAANDTFEAVNKRELELGAFSMAGLIYLIDKYGL</sequence>
<reference evidence="23 24" key="1">
    <citation type="submission" date="2016-10" db="EMBL/GenBank/DDBJ databases">
        <authorList>
            <person name="de Groot N.N."/>
        </authorList>
    </citation>
    <scope>NUCLEOTIDE SEQUENCE [LARGE SCALE GENOMIC DNA]</scope>
    <source>
        <strain evidence="23 24">DSM 527</strain>
    </source>
</reference>
<keyword evidence="7" id="KW-0121">Carboxypeptidase</keyword>